<protein>
    <submittedName>
        <fullName evidence="1">Uncharacterized protein</fullName>
    </submittedName>
</protein>
<evidence type="ECO:0000313" key="2">
    <source>
        <dbReference type="Proteomes" id="UP000266482"/>
    </source>
</evidence>
<sequence>MKKKHCLFCNELASFETAGDYDTFGGCMCAPEGRYGLRQGAYSAIQSFPYEKKRALLPLVSAFIRECFEEGEPVQLTLEQVEAIASSPDVPMTQDEKKKRLLRYLYRRTEAPLEPVHLHPMSRHFNLAYSTNLQEFVFIIEQLRDSGHIVREGAVLKLTEQGWLDAASVAGGGKRKRCTFMAGDDSFGLELYQHVLPGLEQCGYQTQLMLPSALRSSGGEEWASLPGSKLFIVDLTGSGPEAYFTAGYAASEGLPILWTVHRSQAEALVPHNKWIRPIIWDTAEELVALLQQRV</sequence>
<name>A0A3A1VEV7_9BACL</name>
<evidence type="ECO:0000313" key="1">
    <source>
        <dbReference type="EMBL" id="RIX59449.1"/>
    </source>
</evidence>
<organism evidence="1 2">
    <name type="scientific">Paenibacillus nanensis</name>
    <dbReference type="NCBI Taxonomy" id="393251"/>
    <lineage>
        <taxon>Bacteria</taxon>
        <taxon>Bacillati</taxon>
        <taxon>Bacillota</taxon>
        <taxon>Bacilli</taxon>
        <taxon>Bacillales</taxon>
        <taxon>Paenibacillaceae</taxon>
        <taxon>Paenibacillus</taxon>
    </lineage>
</organism>
<dbReference type="AlphaFoldDB" id="A0A3A1VEV7"/>
<dbReference type="EMBL" id="QXQA01000002">
    <property type="protein sequence ID" value="RIX59449.1"/>
    <property type="molecule type" value="Genomic_DNA"/>
</dbReference>
<accession>A0A3A1VEV7</accession>
<proteinExistence type="predicted"/>
<dbReference type="OrthoDB" id="284716at2"/>
<keyword evidence="2" id="KW-1185">Reference proteome</keyword>
<dbReference type="RefSeq" id="WP_119598280.1">
    <property type="nucleotide sequence ID" value="NZ_QXQA01000002.1"/>
</dbReference>
<dbReference type="Proteomes" id="UP000266482">
    <property type="component" value="Unassembled WGS sequence"/>
</dbReference>
<comment type="caution">
    <text evidence="1">The sequence shown here is derived from an EMBL/GenBank/DDBJ whole genome shotgun (WGS) entry which is preliminary data.</text>
</comment>
<gene>
    <name evidence="1" type="ORF">D3P08_04685</name>
</gene>
<reference evidence="1 2" key="1">
    <citation type="submission" date="2018-09" db="EMBL/GenBank/DDBJ databases">
        <title>Paenibacillus aracenensis nov. sp. isolated from a cave in southern Spain.</title>
        <authorList>
            <person name="Jurado V."/>
            <person name="Gutierrez-Patricio S."/>
            <person name="Gonzalez-Pimentel J.L."/>
            <person name="Miller A.Z."/>
            <person name="Laiz L."/>
            <person name="Saiz-Jimenez C."/>
        </authorList>
    </citation>
    <scope>NUCLEOTIDE SEQUENCE [LARGE SCALE GENOMIC DNA]</scope>
    <source>
        <strain evidence="1 2">DSM 22867</strain>
    </source>
</reference>